<accession>A0A395V9X0</accession>
<dbReference type="InterPro" id="IPR029044">
    <property type="entry name" value="Nucleotide-diphossugar_trans"/>
</dbReference>
<evidence type="ECO:0000313" key="2">
    <source>
        <dbReference type="EMBL" id="RGS40348.1"/>
    </source>
</evidence>
<evidence type="ECO:0000313" key="3">
    <source>
        <dbReference type="Proteomes" id="UP000266172"/>
    </source>
</evidence>
<dbReference type="Gene3D" id="3.90.550.10">
    <property type="entry name" value="Spore Coat Polysaccharide Biosynthesis Protein SpsA, Chain A"/>
    <property type="match status" value="1"/>
</dbReference>
<sequence>MRGKGKMRKRKNVQQAVILAGGYGKRLAPFTEHDPKPNR</sequence>
<proteinExistence type="predicted"/>
<dbReference type="EMBL" id="QRVL01000007">
    <property type="protein sequence ID" value="RGS40348.1"/>
    <property type="molecule type" value="Genomic_DNA"/>
</dbReference>
<dbReference type="Pfam" id="PF00483">
    <property type="entry name" value="NTP_transferase"/>
    <property type="match status" value="1"/>
</dbReference>
<feature type="domain" description="Nucleotidyl transferase" evidence="1">
    <location>
        <begin position="16"/>
        <end position="37"/>
    </location>
</feature>
<dbReference type="InterPro" id="IPR005835">
    <property type="entry name" value="NTP_transferase_dom"/>
</dbReference>
<dbReference type="Proteomes" id="UP000266172">
    <property type="component" value="Unassembled WGS sequence"/>
</dbReference>
<evidence type="ECO:0000259" key="1">
    <source>
        <dbReference type="Pfam" id="PF00483"/>
    </source>
</evidence>
<organism evidence="2 3">
    <name type="scientific">Roseburia hominis</name>
    <dbReference type="NCBI Taxonomy" id="301301"/>
    <lineage>
        <taxon>Bacteria</taxon>
        <taxon>Bacillati</taxon>
        <taxon>Bacillota</taxon>
        <taxon>Clostridia</taxon>
        <taxon>Lachnospirales</taxon>
        <taxon>Lachnospiraceae</taxon>
        <taxon>Roseburia</taxon>
    </lineage>
</organism>
<gene>
    <name evidence="2" type="ORF">DWX93_09515</name>
</gene>
<dbReference type="SUPFAM" id="SSF53448">
    <property type="entry name" value="Nucleotide-diphospho-sugar transferases"/>
    <property type="match status" value="1"/>
</dbReference>
<comment type="caution">
    <text evidence="2">The sequence shown here is derived from an EMBL/GenBank/DDBJ whole genome shotgun (WGS) entry which is preliminary data.</text>
</comment>
<dbReference type="AlphaFoldDB" id="A0A395V9X0"/>
<name>A0A395V9X0_9FIRM</name>
<reference evidence="2 3" key="1">
    <citation type="submission" date="2018-08" db="EMBL/GenBank/DDBJ databases">
        <title>A genome reference for cultivated species of the human gut microbiota.</title>
        <authorList>
            <person name="Zou Y."/>
            <person name="Xue W."/>
            <person name="Luo G."/>
        </authorList>
    </citation>
    <scope>NUCLEOTIDE SEQUENCE [LARGE SCALE GENOMIC DNA]</scope>
    <source>
        <strain evidence="2 3">AF22-12AC</strain>
    </source>
</reference>
<protein>
    <recommendedName>
        <fullName evidence="1">Nucleotidyl transferase domain-containing protein</fullName>
    </recommendedName>
</protein>